<dbReference type="Proteomes" id="UP001592528">
    <property type="component" value="Unassembled WGS sequence"/>
</dbReference>
<evidence type="ECO:0000313" key="1">
    <source>
        <dbReference type="EMBL" id="MFC1405234.1"/>
    </source>
</evidence>
<accession>A0ABV6UUT7</accession>
<organism evidence="1 2">
    <name type="scientific">Streptacidiphilus cavernicola</name>
    <dbReference type="NCBI Taxonomy" id="3342716"/>
    <lineage>
        <taxon>Bacteria</taxon>
        <taxon>Bacillati</taxon>
        <taxon>Actinomycetota</taxon>
        <taxon>Actinomycetes</taxon>
        <taxon>Kitasatosporales</taxon>
        <taxon>Streptomycetaceae</taxon>
        <taxon>Streptacidiphilus</taxon>
    </lineage>
</organism>
<gene>
    <name evidence="1" type="ORF">ACEZDJ_28520</name>
</gene>
<comment type="caution">
    <text evidence="1">The sequence shown here is derived from an EMBL/GenBank/DDBJ whole genome shotgun (WGS) entry which is preliminary data.</text>
</comment>
<evidence type="ECO:0000313" key="2">
    <source>
        <dbReference type="Proteomes" id="UP001592528"/>
    </source>
</evidence>
<dbReference type="EMBL" id="JBHEZZ010000019">
    <property type="protein sequence ID" value="MFC1405234.1"/>
    <property type="molecule type" value="Genomic_DNA"/>
</dbReference>
<dbReference type="RefSeq" id="WP_232242410.1">
    <property type="nucleotide sequence ID" value="NZ_JBHEZZ010000019.1"/>
</dbReference>
<protein>
    <submittedName>
        <fullName evidence="1">VOC family protein</fullName>
    </submittedName>
</protein>
<sequence length="192" mass="20319">MRSLSDLFRNVMQLGYVTDDIDAATAYFESTLGTVDCVKHYKSSLGGGRPPALGGEPGSSFVVVDGVPAEEWVIDVALVNAGATNLEIIRPVSGAVDLYRGAVRPGRPATLHHLGFRIDDFDEASAVVAAAGKEWAQFGVSGDIRFGYLDLTAELGHFVEVMELGPQSAEGFAQLEAVSNAVTDAVTDTDKQ</sequence>
<reference evidence="1 2" key="1">
    <citation type="submission" date="2024-09" db="EMBL/GenBank/DDBJ databases">
        <authorList>
            <person name="Lee S.D."/>
        </authorList>
    </citation>
    <scope>NUCLEOTIDE SEQUENCE [LARGE SCALE GENOMIC DNA]</scope>
    <source>
        <strain evidence="1 2">N1-5</strain>
    </source>
</reference>
<name>A0ABV6UUT7_9ACTN</name>
<proteinExistence type="predicted"/>
<dbReference type="Gene3D" id="3.10.180.10">
    <property type="entry name" value="2,3-Dihydroxybiphenyl 1,2-Dioxygenase, domain 1"/>
    <property type="match status" value="1"/>
</dbReference>
<keyword evidence="2" id="KW-1185">Reference proteome</keyword>
<dbReference type="Pfam" id="PF13669">
    <property type="entry name" value="Glyoxalase_4"/>
    <property type="match status" value="1"/>
</dbReference>
<dbReference type="SUPFAM" id="SSF54593">
    <property type="entry name" value="Glyoxalase/Bleomycin resistance protein/Dihydroxybiphenyl dioxygenase"/>
    <property type="match status" value="1"/>
</dbReference>
<dbReference type="InterPro" id="IPR029068">
    <property type="entry name" value="Glyas_Bleomycin-R_OHBP_Dase"/>
</dbReference>